<dbReference type="SUPFAM" id="SSF82199">
    <property type="entry name" value="SET domain"/>
    <property type="match status" value="1"/>
</dbReference>
<dbReference type="Pfam" id="PF01753">
    <property type="entry name" value="zf-MYND"/>
    <property type="match status" value="1"/>
</dbReference>
<dbReference type="Proteomes" id="UP000094385">
    <property type="component" value="Unassembled WGS sequence"/>
</dbReference>
<dbReference type="Gene3D" id="6.10.140.2220">
    <property type="match status" value="1"/>
</dbReference>
<name>A0A1E3Q1R8_LIPST</name>
<evidence type="ECO:0000313" key="7">
    <source>
        <dbReference type="EMBL" id="ODQ71649.1"/>
    </source>
</evidence>
<proteinExistence type="predicted"/>
<reference evidence="7 8" key="1">
    <citation type="journal article" date="2016" name="Proc. Natl. Acad. Sci. U.S.A.">
        <title>Comparative genomics of biotechnologically important yeasts.</title>
        <authorList>
            <person name="Riley R."/>
            <person name="Haridas S."/>
            <person name="Wolfe K.H."/>
            <person name="Lopes M.R."/>
            <person name="Hittinger C.T."/>
            <person name="Goeker M."/>
            <person name="Salamov A.A."/>
            <person name="Wisecaver J.H."/>
            <person name="Long T.M."/>
            <person name="Calvey C.H."/>
            <person name="Aerts A.L."/>
            <person name="Barry K.W."/>
            <person name="Choi C."/>
            <person name="Clum A."/>
            <person name="Coughlan A.Y."/>
            <person name="Deshpande S."/>
            <person name="Douglass A.P."/>
            <person name="Hanson S.J."/>
            <person name="Klenk H.-P."/>
            <person name="LaButti K.M."/>
            <person name="Lapidus A."/>
            <person name="Lindquist E.A."/>
            <person name="Lipzen A.M."/>
            <person name="Meier-Kolthoff J.P."/>
            <person name="Ohm R.A."/>
            <person name="Otillar R.P."/>
            <person name="Pangilinan J.L."/>
            <person name="Peng Y."/>
            <person name="Rokas A."/>
            <person name="Rosa C.A."/>
            <person name="Scheuner C."/>
            <person name="Sibirny A.A."/>
            <person name="Slot J.C."/>
            <person name="Stielow J.B."/>
            <person name="Sun H."/>
            <person name="Kurtzman C.P."/>
            <person name="Blackwell M."/>
            <person name="Grigoriev I.V."/>
            <person name="Jeffries T.W."/>
        </authorList>
    </citation>
    <scope>NUCLEOTIDE SEQUENCE [LARGE SCALE GENOMIC DNA]</scope>
    <source>
        <strain evidence="7 8">NRRL Y-11557</strain>
    </source>
</reference>
<evidence type="ECO:0000313" key="8">
    <source>
        <dbReference type="Proteomes" id="UP000094385"/>
    </source>
</evidence>
<evidence type="ECO:0000259" key="5">
    <source>
        <dbReference type="PROSITE" id="PS50280"/>
    </source>
</evidence>
<dbReference type="InterPro" id="IPR001214">
    <property type="entry name" value="SET_dom"/>
</dbReference>
<evidence type="ECO:0000256" key="4">
    <source>
        <dbReference type="PROSITE-ProRule" id="PRU00134"/>
    </source>
</evidence>
<evidence type="ECO:0000256" key="1">
    <source>
        <dbReference type="ARBA" id="ARBA00022723"/>
    </source>
</evidence>
<dbReference type="SMART" id="SM00317">
    <property type="entry name" value="SET"/>
    <property type="match status" value="1"/>
</dbReference>
<dbReference type="STRING" id="675824.A0A1E3Q1R8"/>
<dbReference type="InterPro" id="IPR002893">
    <property type="entry name" value="Znf_MYND"/>
</dbReference>
<sequence>MSSPEVVVKKNFPDRGNGLVVAKDFPAHSEIFRKIPEVSVPDSDHRSQICANCFLFAADTGDRVQPGSVVKLFSCGKCRSTYYCSQECQLQDWKAYHKRECKILASLARKVPPSSVVLLMRILMMDGDQRDRFYKAMENLMSHIDDRGKMEDFPTLVLMSKGAKEYSGTKLSLDRVVEMLCTVMTNSASIPNPSYDTVGMMFDSVISLINHSCDPNAVLVFNKNVLLVRAVRPIKKGEEILITYTDNTMPMPHRKEQLRMRYFFDCQCTACFPPGLTPDPRNDFTCPECGTPFQPYPMKFHRSAQLYNDIYECSSCHYGFPNAPNVVADIEDEIARTGIADVSRIESDDMASGLVSKLKQLYKLKTIPIHRSPFIEVLANLIPYYIKQHDWNTALRFIGIEYFLQDEVRSWQPEFASIRLAHMMRFVVILLYLITTGNCSKDLEHYSIDLRECLWGLVTELERLIPRIYGENSTFEIHVREKYRKEMLKQMGPVLARIHMSSTLEQLGWYKEMDKIKTYAKDFLDQP</sequence>
<protein>
    <recommendedName>
        <fullName evidence="9">MYND-type domain-containing protein</fullName>
    </recommendedName>
</protein>
<dbReference type="SUPFAM" id="SSF144232">
    <property type="entry name" value="HIT/MYND zinc finger-like"/>
    <property type="match status" value="1"/>
</dbReference>
<dbReference type="AlphaFoldDB" id="A0A1E3Q1R8"/>
<dbReference type="InterPro" id="IPR050869">
    <property type="entry name" value="H3K4_H4K5_MeTrfase"/>
</dbReference>
<dbReference type="Gene3D" id="1.10.220.160">
    <property type="match status" value="1"/>
</dbReference>
<organism evidence="7 8">
    <name type="scientific">Lipomyces starkeyi NRRL Y-11557</name>
    <dbReference type="NCBI Taxonomy" id="675824"/>
    <lineage>
        <taxon>Eukaryota</taxon>
        <taxon>Fungi</taxon>
        <taxon>Dikarya</taxon>
        <taxon>Ascomycota</taxon>
        <taxon>Saccharomycotina</taxon>
        <taxon>Lipomycetes</taxon>
        <taxon>Lipomycetales</taxon>
        <taxon>Lipomycetaceae</taxon>
        <taxon>Lipomyces</taxon>
    </lineage>
</organism>
<keyword evidence="3" id="KW-0862">Zinc</keyword>
<feature type="domain" description="SET" evidence="5">
    <location>
        <begin position="4"/>
        <end position="245"/>
    </location>
</feature>
<dbReference type="OrthoDB" id="5945798at2759"/>
<dbReference type="PANTHER" id="PTHR12197">
    <property type="entry name" value="HISTONE-LYSINE N-METHYLTRANSFERASE SMYD"/>
    <property type="match status" value="1"/>
</dbReference>
<evidence type="ECO:0008006" key="9">
    <source>
        <dbReference type="Google" id="ProtNLM"/>
    </source>
</evidence>
<dbReference type="Pfam" id="PF00856">
    <property type="entry name" value="SET"/>
    <property type="match status" value="1"/>
</dbReference>
<dbReference type="PROSITE" id="PS50280">
    <property type="entry name" value="SET"/>
    <property type="match status" value="1"/>
</dbReference>
<accession>A0A1E3Q1R8</accession>
<dbReference type="PANTHER" id="PTHR12197:SF251">
    <property type="entry name" value="EG:BACR7C10.4 PROTEIN"/>
    <property type="match status" value="1"/>
</dbReference>
<gene>
    <name evidence="7" type="ORF">LIPSTDRAFT_4875</name>
</gene>
<dbReference type="GO" id="GO:0005634">
    <property type="term" value="C:nucleus"/>
    <property type="evidence" value="ECO:0007669"/>
    <property type="project" value="TreeGrafter"/>
</dbReference>
<dbReference type="GO" id="GO:0008270">
    <property type="term" value="F:zinc ion binding"/>
    <property type="evidence" value="ECO:0007669"/>
    <property type="project" value="UniProtKB-KW"/>
</dbReference>
<keyword evidence="8" id="KW-1185">Reference proteome</keyword>
<dbReference type="PROSITE" id="PS50865">
    <property type="entry name" value="ZF_MYND_2"/>
    <property type="match status" value="1"/>
</dbReference>
<evidence type="ECO:0000259" key="6">
    <source>
        <dbReference type="PROSITE" id="PS50865"/>
    </source>
</evidence>
<dbReference type="EMBL" id="KV454297">
    <property type="protein sequence ID" value="ODQ71649.1"/>
    <property type="molecule type" value="Genomic_DNA"/>
</dbReference>
<feature type="domain" description="MYND-type" evidence="6">
    <location>
        <begin position="50"/>
        <end position="101"/>
    </location>
</feature>
<evidence type="ECO:0000256" key="3">
    <source>
        <dbReference type="ARBA" id="ARBA00022833"/>
    </source>
</evidence>
<keyword evidence="2 4" id="KW-0863">Zinc-finger</keyword>
<keyword evidence="1" id="KW-0479">Metal-binding</keyword>
<evidence type="ECO:0000256" key="2">
    <source>
        <dbReference type="ARBA" id="ARBA00022771"/>
    </source>
</evidence>
<dbReference type="InterPro" id="IPR046341">
    <property type="entry name" value="SET_dom_sf"/>
</dbReference>
<dbReference type="Gene3D" id="2.170.270.10">
    <property type="entry name" value="SET domain"/>
    <property type="match status" value="1"/>
</dbReference>